<reference evidence="2" key="2">
    <citation type="submission" date="2025-09" db="UniProtKB">
        <authorList>
            <consortium name="Ensembl"/>
        </authorList>
    </citation>
    <scope>IDENTIFICATION</scope>
</reference>
<sequence>MDKEENRHPLVSRHRRHSVSSENYRRRDEDPDKHQEGSGRKVKMRRH</sequence>
<accession>A0A3Q2QLA8</accession>
<feature type="compositionally biased region" description="Basic and acidic residues" evidence="1">
    <location>
        <begin position="23"/>
        <end position="39"/>
    </location>
</feature>
<organism evidence="2 3">
    <name type="scientific">Fundulus heteroclitus</name>
    <name type="common">Killifish</name>
    <name type="synonym">Mummichog</name>
    <dbReference type="NCBI Taxonomy" id="8078"/>
    <lineage>
        <taxon>Eukaryota</taxon>
        <taxon>Metazoa</taxon>
        <taxon>Chordata</taxon>
        <taxon>Craniata</taxon>
        <taxon>Vertebrata</taxon>
        <taxon>Euteleostomi</taxon>
        <taxon>Actinopterygii</taxon>
        <taxon>Neopterygii</taxon>
        <taxon>Teleostei</taxon>
        <taxon>Neoteleostei</taxon>
        <taxon>Acanthomorphata</taxon>
        <taxon>Ovalentaria</taxon>
        <taxon>Atherinomorphae</taxon>
        <taxon>Cyprinodontiformes</taxon>
        <taxon>Fundulidae</taxon>
        <taxon>Fundulus</taxon>
    </lineage>
</organism>
<feature type="region of interest" description="Disordered" evidence="1">
    <location>
        <begin position="1"/>
        <end position="47"/>
    </location>
</feature>
<dbReference type="AlphaFoldDB" id="A0A3Q2QLA8"/>
<reference evidence="2" key="1">
    <citation type="submission" date="2025-08" db="UniProtKB">
        <authorList>
            <consortium name="Ensembl"/>
        </authorList>
    </citation>
    <scope>IDENTIFICATION</scope>
</reference>
<dbReference type="Proteomes" id="UP000265000">
    <property type="component" value="Unplaced"/>
</dbReference>
<proteinExistence type="predicted"/>
<keyword evidence="3" id="KW-1185">Reference proteome</keyword>
<dbReference type="STRING" id="8078.ENSFHEP00000028418"/>
<evidence type="ECO:0000313" key="2">
    <source>
        <dbReference type="Ensembl" id="ENSFHEP00000028418.1"/>
    </source>
</evidence>
<protein>
    <submittedName>
        <fullName evidence="2">Uncharacterized protein</fullName>
    </submittedName>
</protein>
<dbReference type="Ensembl" id="ENSFHET00000031479.1">
    <property type="protein sequence ID" value="ENSFHEP00000028418.1"/>
    <property type="gene ID" value="ENSFHEG00000012525.1"/>
</dbReference>
<evidence type="ECO:0000313" key="3">
    <source>
        <dbReference type="Proteomes" id="UP000265000"/>
    </source>
</evidence>
<evidence type="ECO:0000256" key="1">
    <source>
        <dbReference type="SAM" id="MobiDB-lite"/>
    </source>
</evidence>
<name>A0A3Q2QLA8_FUNHE</name>